<comment type="caution">
    <text evidence="2">The sequence shown here is derived from an EMBL/GenBank/DDBJ whole genome shotgun (WGS) entry which is preliminary data.</text>
</comment>
<dbReference type="PANTHER" id="PTHR36836">
    <property type="entry name" value="COLANIC ACID BIOSYNTHESIS PROTEIN WCAK"/>
    <property type="match status" value="1"/>
</dbReference>
<sequence>MSRVRSPYSVKDCRAIDSLRIRARAERRKESSVGNSGAGDGAGKIKILVDNGEYWLRDRGDIAMMVMTVERLRERWPHARIGMLTDEPHILRGVLPQAEPVVANSGGDWGRSGLAGWLEETAGLHVLGPAAMRWRSATEVPKHYLRGAKDWVRKEVHVLSTGERKPEPAGMPDLPPVPGALADADLVIAQGGGYMTDVDLYQAHRTLNLLEAAQRRGIPNVMIGQGMGPMRDRELLRRAAEVLPGADLIALREGRRGPRLLAELGVAADRILVTGDDAVEFAYRLRRPCIGTDLGLCLRISDDFKVSDSARDTLGAVVRREAAELNTSLAPLIISEYDDEDRRHTLPLLAGAVRTRPAIGRAGTAQEVARQVSRCRVLVTSAYHLAVFALSQGIPAVAVTASQYYDDKFYGLADMFGADAAGEGLRIVHLDVDNLDGELSRAIRQLWESAPELRDALQQRAAEQIDANRAGLDRVYGLLAGGAGLPGGSAEPVQGEG</sequence>
<gene>
    <name evidence="2" type="ORF">GLP40_32750</name>
</gene>
<dbReference type="Proteomes" id="UP000432464">
    <property type="component" value="Unassembled WGS sequence"/>
</dbReference>
<dbReference type="Pfam" id="PF04230">
    <property type="entry name" value="PS_pyruv_trans"/>
    <property type="match status" value="1"/>
</dbReference>
<reference evidence="2 3" key="1">
    <citation type="submission" date="2019-11" db="EMBL/GenBank/DDBJ databases">
        <title>Nocardia sp. nov. CT2-14 isolated from soil.</title>
        <authorList>
            <person name="Kanchanasin P."/>
            <person name="Tanasupawat S."/>
            <person name="Yuki M."/>
            <person name="Kudo T."/>
        </authorList>
    </citation>
    <scope>NUCLEOTIDE SEQUENCE [LARGE SCALE GENOMIC DNA]</scope>
    <source>
        <strain evidence="2 3">CT2-14</strain>
    </source>
</reference>
<name>A0A6I3L7I0_9NOCA</name>
<keyword evidence="2" id="KW-0808">Transferase</keyword>
<organism evidence="2 3">
    <name type="scientific">Nocardia aurantiaca</name>
    <dbReference type="NCBI Taxonomy" id="2675850"/>
    <lineage>
        <taxon>Bacteria</taxon>
        <taxon>Bacillati</taxon>
        <taxon>Actinomycetota</taxon>
        <taxon>Actinomycetes</taxon>
        <taxon>Mycobacteriales</taxon>
        <taxon>Nocardiaceae</taxon>
        <taxon>Nocardia</taxon>
    </lineage>
</organism>
<dbReference type="GO" id="GO:0016740">
    <property type="term" value="F:transferase activity"/>
    <property type="evidence" value="ECO:0007669"/>
    <property type="project" value="UniProtKB-KW"/>
</dbReference>
<dbReference type="EMBL" id="WMBB01000028">
    <property type="protein sequence ID" value="MTE17491.1"/>
    <property type="molecule type" value="Genomic_DNA"/>
</dbReference>
<keyword evidence="3" id="KW-1185">Reference proteome</keyword>
<accession>A0A6I3L7I0</accession>
<proteinExistence type="predicted"/>
<dbReference type="InterPro" id="IPR007345">
    <property type="entry name" value="Polysacch_pyruvyl_Trfase"/>
</dbReference>
<evidence type="ECO:0000259" key="1">
    <source>
        <dbReference type="Pfam" id="PF04230"/>
    </source>
</evidence>
<evidence type="ECO:0000313" key="2">
    <source>
        <dbReference type="EMBL" id="MTE17491.1"/>
    </source>
</evidence>
<dbReference type="AlphaFoldDB" id="A0A6I3L7I0"/>
<feature type="domain" description="Polysaccharide pyruvyl transferase" evidence="1">
    <location>
        <begin position="60"/>
        <end position="400"/>
    </location>
</feature>
<dbReference type="PANTHER" id="PTHR36836:SF1">
    <property type="entry name" value="COLANIC ACID BIOSYNTHESIS PROTEIN WCAK"/>
    <property type="match status" value="1"/>
</dbReference>
<protein>
    <submittedName>
        <fullName evidence="2">Polysaccharide pyruvyl transferase family protein</fullName>
    </submittedName>
</protein>
<evidence type="ECO:0000313" key="3">
    <source>
        <dbReference type="Proteomes" id="UP000432464"/>
    </source>
</evidence>